<reference evidence="1" key="1">
    <citation type="journal article" date="2014" name="Front. Microbiol.">
        <title>High frequency of phylogenetically diverse reductive dehalogenase-homologous genes in deep subseafloor sedimentary metagenomes.</title>
        <authorList>
            <person name="Kawai M."/>
            <person name="Futagami T."/>
            <person name="Toyoda A."/>
            <person name="Takaki Y."/>
            <person name="Nishi S."/>
            <person name="Hori S."/>
            <person name="Arai W."/>
            <person name="Tsubouchi T."/>
            <person name="Morono Y."/>
            <person name="Uchiyama I."/>
            <person name="Ito T."/>
            <person name="Fujiyama A."/>
            <person name="Inagaki F."/>
            <person name="Takami H."/>
        </authorList>
    </citation>
    <scope>NUCLEOTIDE SEQUENCE</scope>
    <source>
        <strain evidence="1">Expedition CK06-06</strain>
    </source>
</reference>
<dbReference type="EMBL" id="BARU01032448">
    <property type="protein sequence ID" value="GAH71219.1"/>
    <property type="molecule type" value="Genomic_DNA"/>
</dbReference>
<evidence type="ECO:0000313" key="1">
    <source>
        <dbReference type="EMBL" id="GAH71219.1"/>
    </source>
</evidence>
<gene>
    <name evidence="1" type="ORF">S03H2_51178</name>
</gene>
<organism evidence="1">
    <name type="scientific">marine sediment metagenome</name>
    <dbReference type="NCBI Taxonomy" id="412755"/>
    <lineage>
        <taxon>unclassified sequences</taxon>
        <taxon>metagenomes</taxon>
        <taxon>ecological metagenomes</taxon>
    </lineage>
</organism>
<dbReference type="AlphaFoldDB" id="X1IYQ5"/>
<sequence length="108" mass="12574">MRVFEMRDYRLWQVVNPKRLTEEQIEMGKYKLGSGKKTESWMAETGGVNGESFGIEANAFTPKQIEEIFLGYVGDRLKKVEEPEEREAGRLEEIERSIDVIVGINIYW</sequence>
<accession>X1IYQ5</accession>
<name>X1IYQ5_9ZZZZ</name>
<proteinExistence type="predicted"/>
<protein>
    <submittedName>
        <fullName evidence="1">Uncharacterized protein</fullName>
    </submittedName>
</protein>
<comment type="caution">
    <text evidence="1">The sequence shown here is derived from an EMBL/GenBank/DDBJ whole genome shotgun (WGS) entry which is preliminary data.</text>
</comment>